<name>A0AAE0YMC7_9GAST</name>
<comment type="caution">
    <text evidence="2">The sequence shown here is derived from an EMBL/GenBank/DDBJ whole genome shotgun (WGS) entry which is preliminary data.</text>
</comment>
<feature type="compositionally biased region" description="Polar residues" evidence="1">
    <location>
        <begin position="124"/>
        <end position="141"/>
    </location>
</feature>
<feature type="compositionally biased region" description="Low complexity" evidence="1">
    <location>
        <begin position="110"/>
        <end position="121"/>
    </location>
</feature>
<organism evidence="2 3">
    <name type="scientific">Elysia crispata</name>
    <name type="common">lettuce slug</name>
    <dbReference type="NCBI Taxonomy" id="231223"/>
    <lineage>
        <taxon>Eukaryota</taxon>
        <taxon>Metazoa</taxon>
        <taxon>Spiralia</taxon>
        <taxon>Lophotrochozoa</taxon>
        <taxon>Mollusca</taxon>
        <taxon>Gastropoda</taxon>
        <taxon>Heterobranchia</taxon>
        <taxon>Euthyneura</taxon>
        <taxon>Panpulmonata</taxon>
        <taxon>Sacoglossa</taxon>
        <taxon>Placobranchoidea</taxon>
        <taxon>Plakobranchidae</taxon>
        <taxon>Elysia</taxon>
    </lineage>
</organism>
<evidence type="ECO:0000313" key="2">
    <source>
        <dbReference type="EMBL" id="KAK3751127.1"/>
    </source>
</evidence>
<keyword evidence="3" id="KW-1185">Reference proteome</keyword>
<feature type="region of interest" description="Disordered" evidence="1">
    <location>
        <begin position="105"/>
        <end position="193"/>
    </location>
</feature>
<dbReference type="EMBL" id="JAWDGP010005837">
    <property type="protein sequence ID" value="KAK3751127.1"/>
    <property type="molecule type" value="Genomic_DNA"/>
</dbReference>
<evidence type="ECO:0000313" key="3">
    <source>
        <dbReference type="Proteomes" id="UP001283361"/>
    </source>
</evidence>
<sequence>MFLQISPTHVLLINLLKPESRKLRKHLLVRDSPEGKAVEIKKRVAPLTTPVIDHWTPSVILPASSAISISRGRFTKTLINKAKPREDISLKAPLLNSFKIHLKKKKNAPDDTTPLHTTPDNTIKHQTTPHRFTPHQTTPYSTRRHHTASHHTRQHHKAPDDTTPLHTTPDNTIKHQTTPHRFTPHQTTPYSTK</sequence>
<evidence type="ECO:0000256" key="1">
    <source>
        <dbReference type="SAM" id="MobiDB-lite"/>
    </source>
</evidence>
<protein>
    <submittedName>
        <fullName evidence="2">Uncharacterized protein</fullName>
    </submittedName>
</protein>
<feature type="compositionally biased region" description="Polar residues" evidence="1">
    <location>
        <begin position="174"/>
        <end position="193"/>
    </location>
</feature>
<dbReference type="Proteomes" id="UP001283361">
    <property type="component" value="Unassembled WGS sequence"/>
</dbReference>
<dbReference type="AlphaFoldDB" id="A0AAE0YMC7"/>
<feature type="compositionally biased region" description="Basic residues" evidence="1">
    <location>
        <begin position="142"/>
        <end position="156"/>
    </location>
</feature>
<proteinExistence type="predicted"/>
<accession>A0AAE0YMC7</accession>
<gene>
    <name evidence="2" type="ORF">RRG08_039132</name>
</gene>
<reference evidence="2" key="1">
    <citation type="journal article" date="2023" name="G3 (Bethesda)">
        <title>A reference genome for the long-term kleptoplast-retaining sea slug Elysia crispata morphotype clarki.</title>
        <authorList>
            <person name="Eastman K.E."/>
            <person name="Pendleton A.L."/>
            <person name="Shaikh M.A."/>
            <person name="Suttiyut T."/>
            <person name="Ogas R."/>
            <person name="Tomko P."/>
            <person name="Gavelis G."/>
            <person name="Widhalm J.R."/>
            <person name="Wisecaver J.H."/>
        </authorList>
    </citation>
    <scope>NUCLEOTIDE SEQUENCE</scope>
    <source>
        <strain evidence="2">ECLA1</strain>
    </source>
</reference>
<feature type="compositionally biased region" description="Low complexity" evidence="1">
    <location>
        <begin position="161"/>
        <end position="171"/>
    </location>
</feature>